<evidence type="ECO:0000313" key="5">
    <source>
        <dbReference type="Proteomes" id="UP000655366"/>
    </source>
</evidence>
<name>A0A931CU86_9MICC</name>
<dbReference type="SUPFAM" id="SSF53850">
    <property type="entry name" value="Periplasmic binding protein-like II"/>
    <property type="match status" value="1"/>
</dbReference>
<evidence type="ECO:0000259" key="3">
    <source>
        <dbReference type="SMART" id="SM00062"/>
    </source>
</evidence>
<comment type="caution">
    <text evidence="4">The sequence shown here is derived from an EMBL/GenBank/DDBJ whole genome shotgun (WGS) entry which is preliminary data.</text>
</comment>
<organism evidence="4 5">
    <name type="scientific">Arthrobacter terrae</name>
    <dbReference type="NCBI Taxonomy" id="2935737"/>
    <lineage>
        <taxon>Bacteria</taxon>
        <taxon>Bacillati</taxon>
        <taxon>Actinomycetota</taxon>
        <taxon>Actinomycetes</taxon>
        <taxon>Micrococcales</taxon>
        <taxon>Micrococcaceae</taxon>
        <taxon>Arthrobacter</taxon>
    </lineage>
</organism>
<dbReference type="Pfam" id="PF00497">
    <property type="entry name" value="SBP_bac_3"/>
    <property type="match status" value="1"/>
</dbReference>
<feature type="domain" description="Solute-binding protein family 3/N-terminal" evidence="3">
    <location>
        <begin position="65"/>
        <end position="294"/>
    </location>
</feature>
<sequence>MSAIDPRHKIRKSALFAVPILAGLLLSGCSAATPGDVNAAVKDEAADSTAPLYKSLPESVQKAGTIQIGSAIDYPPFEYYEAAGPLAGFEVELSKELEKQLGVSFTWNNASFDTLLPALTTKRYDVIFGAVNDTAEREKTFDMVSYLQSSQGFVVQKGNPAGLATVEDLCGKPIAAVRGGVQPQYLEAQSKVCTDAGKQPIDVLTFDGNAAEQLAVKQGKAVAMLENYPTAAYFAQQSEGKLEVVSGLQVEKRFFSMVFSKKESALRDALGKAWQAIIDDGSYQAVLKKWDLGSIGITESTVNPVTAGISPK</sequence>
<proteinExistence type="predicted"/>
<dbReference type="PANTHER" id="PTHR35936:SF17">
    <property type="entry name" value="ARGININE-BINDING EXTRACELLULAR PROTEIN ARTP"/>
    <property type="match status" value="1"/>
</dbReference>
<accession>A0A931CU86</accession>
<evidence type="ECO:0000313" key="4">
    <source>
        <dbReference type="EMBL" id="MBG0741016.1"/>
    </source>
</evidence>
<dbReference type="AlphaFoldDB" id="A0A931CU86"/>
<dbReference type="PANTHER" id="PTHR35936">
    <property type="entry name" value="MEMBRANE-BOUND LYTIC MUREIN TRANSGLYCOSYLASE F"/>
    <property type="match status" value="1"/>
</dbReference>
<dbReference type="InterPro" id="IPR001638">
    <property type="entry name" value="Solute-binding_3/MltF_N"/>
</dbReference>
<dbReference type="SMART" id="SM00062">
    <property type="entry name" value="PBPb"/>
    <property type="match status" value="1"/>
</dbReference>
<dbReference type="CDD" id="cd01004">
    <property type="entry name" value="PBP2_MidA_like"/>
    <property type="match status" value="1"/>
</dbReference>
<feature type="chain" id="PRO_5039117619" evidence="2">
    <location>
        <begin position="32"/>
        <end position="312"/>
    </location>
</feature>
<dbReference type="Proteomes" id="UP000655366">
    <property type="component" value="Unassembled WGS sequence"/>
</dbReference>
<feature type="signal peptide" evidence="2">
    <location>
        <begin position="1"/>
        <end position="31"/>
    </location>
</feature>
<keyword evidence="1 2" id="KW-0732">Signal</keyword>
<dbReference type="RefSeq" id="WP_196397951.1">
    <property type="nucleotide sequence ID" value="NZ_JADNYM010000024.1"/>
</dbReference>
<reference evidence="4 5" key="1">
    <citation type="submission" date="2020-11" db="EMBL/GenBank/DDBJ databases">
        <title>Arthrobacter antarcticus sp. nov., isolated from Antarctic Soil.</title>
        <authorList>
            <person name="Li J."/>
        </authorList>
    </citation>
    <scope>NUCLEOTIDE SEQUENCE [LARGE SCALE GENOMIC DNA]</scope>
    <source>
        <strain evidence="4 5">Z1-20</strain>
    </source>
</reference>
<protein>
    <submittedName>
        <fullName evidence="4">ABC transporter substrate-binding protein</fullName>
    </submittedName>
</protein>
<evidence type="ECO:0000256" key="2">
    <source>
        <dbReference type="SAM" id="SignalP"/>
    </source>
</evidence>
<dbReference type="EMBL" id="JADNYM010000024">
    <property type="protein sequence ID" value="MBG0741016.1"/>
    <property type="molecule type" value="Genomic_DNA"/>
</dbReference>
<keyword evidence="5" id="KW-1185">Reference proteome</keyword>
<dbReference type="Gene3D" id="3.40.190.10">
    <property type="entry name" value="Periplasmic binding protein-like II"/>
    <property type="match status" value="2"/>
</dbReference>
<gene>
    <name evidence="4" type="ORF">IV500_16715</name>
</gene>
<dbReference type="PROSITE" id="PS51257">
    <property type="entry name" value="PROKAR_LIPOPROTEIN"/>
    <property type="match status" value="1"/>
</dbReference>
<evidence type="ECO:0000256" key="1">
    <source>
        <dbReference type="ARBA" id="ARBA00022729"/>
    </source>
</evidence>